<proteinExistence type="predicted"/>
<dbReference type="OrthoDB" id="2623782at2"/>
<comment type="caution">
    <text evidence="1">The sequence shown here is derived from an EMBL/GenBank/DDBJ whole genome shotgun (WGS) entry which is preliminary data.</text>
</comment>
<dbReference type="EMBL" id="VNHS01000007">
    <property type="protein sequence ID" value="TYP73300.1"/>
    <property type="molecule type" value="Genomic_DNA"/>
</dbReference>
<reference evidence="1 2" key="1">
    <citation type="submission" date="2019-07" db="EMBL/GenBank/DDBJ databases">
        <title>Genomic Encyclopedia of Type Strains, Phase III (KMG-III): the genomes of soil and plant-associated and newly described type strains.</title>
        <authorList>
            <person name="Whitman W."/>
        </authorList>
    </citation>
    <scope>NUCLEOTIDE SEQUENCE [LARGE SCALE GENOMIC DNA]</scope>
    <source>
        <strain evidence="1 2">BL24</strain>
    </source>
</reference>
<dbReference type="RefSeq" id="WP_148930856.1">
    <property type="nucleotide sequence ID" value="NZ_VNHS01000007.1"/>
</dbReference>
<accession>A0A5S5C4P4</accession>
<organism evidence="1 2">
    <name type="scientific">Paenibacillus methanolicus</name>
    <dbReference type="NCBI Taxonomy" id="582686"/>
    <lineage>
        <taxon>Bacteria</taxon>
        <taxon>Bacillati</taxon>
        <taxon>Bacillota</taxon>
        <taxon>Bacilli</taxon>
        <taxon>Bacillales</taxon>
        <taxon>Paenibacillaceae</taxon>
        <taxon>Paenibacillus</taxon>
    </lineage>
</organism>
<keyword evidence="2" id="KW-1185">Reference proteome</keyword>
<evidence type="ECO:0000313" key="2">
    <source>
        <dbReference type="Proteomes" id="UP000323257"/>
    </source>
</evidence>
<dbReference type="Proteomes" id="UP000323257">
    <property type="component" value="Unassembled WGS sequence"/>
</dbReference>
<sequence length="124" mass="13049">MPAISSGPILNSGTYLSTMLNILISNEDLTATAIIELEVFLIPISSIGSPKIPTAHQLFSLAPLTVATREVSIAGFPAYEVQFNVTGTNVVIDVFGHDDAGNLNASQRVLQSEESPISAITPVP</sequence>
<name>A0A5S5C4P4_9BACL</name>
<dbReference type="AlphaFoldDB" id="A0A5S5C4P4"/>
<gene>
    <name evidence="1" type="ORF">BCM02_107284</name>
</gene>
<evidence type="ECO:0000313" key="1">
    <source>
        <dbReference type="EMBL" id="TYP73300.1"/>
    </source>
</evidence>
<protein>
    <submittedName>
        <fullName evidence="1">Uncharacterized protein</fullName>
    </submittedName>
</protein>